<dbReference type="InterPro" id="IPR001005">
    <property type="entry name" value="SANT/Myb"/>
</dbReference>
<accession>A0AAP0S5F8</accession>
<evidence type="ECO:0000313" key="10">
    <source>
        <dbReference type="Proteomes" id="UP001415857"/>
    </source>
</evidence>
<evidence type="ECO:0000256" key="3">
    <source>
        <dbReference type="ARBA" id="ARBA00023015"/>
    </source>
</evidence>
<dbReference type="CDD" id="cd00167">
    <property type="entry name" value="SANT"/>
    <property type="match status" value="1"/>
</dbReference>
<name>A0AAP0S5F8_LIQFO</name>
<evidence type="ECO:0000256" key="4">
    <source>
        <dbReference type="ARBA" id="ARBA00023125"/>
    </source>
</evidence>
<dbReference type="PANTHER" id="PTHR45675">
    <property type="entry name" value="MYB TRANSCRIPTION FACTOR-RELATED-RELATED"/>
    <property type="match status" value="1"/>
</dbReference>
<dbReference type="Proteomes" id="UP001415857">
    <property type="component" value="Unassembled WGS sequence"/>
</dbReference>
<keyword evidence="5" id="KW-0804">Transcription</keyword>
<keyword evidence="2" id="KW-0677">Repeat</keyword>
<protein>
    <submittedName>
        <fullName evidence="9">Uncharacterized protein</fullName>
    </submittedName>
</protein>
<dbReference type="FunFam" id="1.10.10.60:FF:000517">
    <property type="entry name" value="MYB-related transcription factor"/>
    <property type="match status" value="1"/>
</dbReference>
<sequence length="207" mass="23583">METPCSLLLSASVPCLRRSGKSCRLRWLNYLRPNLKRGPISVEEEDIVLQLHERWGNKWSRIAQRLPGRTDNEIKNYWRTHLRKRLQVQEQGSFQSMISNAKDDFLIQKGDTSTGIGSYEGCSPVDIVGNKDDSFDVHGLSNFALASSPYENRLSDWMLGLSDDQSRIKHQGDCNSLDSCFCYPAAWASEDEESSIWECSGSLWDKD</sequence>
<organism evidence="9 10">
    <name type="scientific">Liquidambar formosana</name>
    <name type="common">Formosan gum</name>
    <dbReference type="NCBI Taxonomy" id="63359"/>
    <lineage>
        <taxon>Eukaryota</taxon>
        <taxon>Viridiplantae</taxon>
        <taxon>Streptophyta</taxon>
        <taxon>Embryophyta</taxon>
        <taxon>Tracheophyta</taxon>
        <taxon>Spermatophyta</taxon>
        <taxon>Magnoliopsida</taxon>
        <taxon>eudicotyledons</taxon>
        <taxon>Gunneridae</taxon>
        <taxon>Pentapetalae</taxon>
        <taxon>Saxifragales</taxon>
        <taxon>Altingiaceae</taxon>
        <taxon>Liquidambar</taxon>
    </lineage>
</organism>
<comment type="subcellular location">
    <subcellularLocation>
        <location evidence="1">Nucleus</location>
    </subcellularLocation>
</comment>
<dbReference type="GO" id="GO:0043565">
    <property type="term" value="F:sequence-specific DNA binding"/>
    <property type="evidence" value="ECO:0007669"/>
    <property type="project" value="InterPro"/>
</dbReference>
<dbReference type="SUPFAM" id="SSF46689">
    <property type="entry name" value="Homeodomain-like"/>
    <property type="match status" value="1"/>
</dbReference>
<evidence type="ECO:0000259" key="8">
    <source>
        <dbReference type="PROSITE" id="PS51294"/>
    </source>
</evidence>
<gene>
    <name evidence="9" type="ORF">L1049_009474</name>
</gene>
<evidence type="ECO:0000256" key="2">
    <source>
        <dbReference type="ARBA" id="ARBA00022737"/>
    </source>
</evidence>
<keyword evidence="3" id="KW-0805">Transcription regulation</keyword>
<evidence type="ECO:0000313" key="9">
    <source>
        <dbReference type="EMBL" id="KAK9291285.1"/>
    </source>
</evidence>
<keyword evidence="6" id="KW-0539">Nucleus</keyword>
<dbReference type="SMART" id="SM00717">
    <property type="entry name" value="SANT"/>
    <property type="match status" value="1"/>
</dbReference>
<keyword evidence="10" id="KW-1185">Reference proteome</keyword>
<feature type="domain" description="Myb-like" evidence="7">
    <location>
        <begin position="32"/>
        <end position="82"/>
    </location>
</feature>
<dbReference type="PROSITE" id="PS50090">
    <property type="entry name" value="MYB_LIKE"/>
    <property type="match status" value="1"/>
</dbReference>
<comment type="caution">
    <text evidence="9">The sequence shown here is derived from an EMBL/GenBank/DDBJ whole genome shotgun (WGS) entry which is preliminary data.</text>
</comment>
<dbReference type="EMBL" id="JBBPBK010000002">
    <property type="protein sequence ID" value="KAK9291285.1"/>
    <property type="molecule type" value="Genomic_DNA"/>
</dbReference>
<evidence type="ECO:0000256" key="1">
    <source>
        <dbReference type="ARBA" id="ARBA00004123"/>
    </source>
</evidence>
<dbReference type="InterPro" id="IPR009057">
    <property type="entry name" value="Homeodomain-like_sf"/>
</dbReference>
<feature type="domain" description="HTH myb-type" evidence="8">
    <location>
        <begin position="32"/>
        <end position="86"/>
    </location>
</feature>
<dbReference type="PANTHER" id="PTHR45675:SF8">
    <property type="entry name" value="TRANSCRIPTION FACTOR MYB27"/>
    <property type="match status" value="1"/>
</dbReference>
<dbReference type="Gene3D" id="1.10.10.60">
    <property type="entry name" value="Homeodomain-like"/>
    <property type="match status" value="2"/>
</dbReference>
<dbReference type="PROSITE" id="PS51294">
    <property type="entry name" value="HTH_MYB"/>
    <property type="match status" value="1"/>
</dbReference>
<dbReference type="InterPro" id="IPR017930">
    <property type="entry name" value="Myb_dom"/>
</dbReference>
<evidence type="ECO:0000256" key="6">
    <source>
        <dbReference type="ARBA" id="ARBA00023242"/>
    </source>
</evidence>
<proteinExistence type="predicted"/>
<evidence type="ECO:0000256" key="5">
    <source>
        <dbReference type="ARBA" id="ARBA00023163"/>
    </source>
</evidence>
<reference evidence="9 10" key="1">
    <citation type="journal article" date="2024" name="Plant J.">
        <title>Genome sequences and population genomics reveal climatic adaptation and genomic divergence between two closely related sweetgum species.</title>
        <authorList>
            <person name="Xu W.Q."/>
            <person name="Ren C.Q."/>
            <person name="Zhang X.Y."/>
            <person name="Comes H.P."/>
            <person name="Liu X.H."/>
            <person name="Li Y.G."/>
            <person name="Kettle C.J."/>
            <person name="Jalonen R."/>
            <person name="Gaisberger H."/>
            <person name="Ma Y.Z."/>
            <person name="Qiu Y.X."/>
        </authorList>
    </citation>
    <scope>NUCLEOTIDE SEQUENCE [LARGE SCALE GENOMIC DNA]</scope>
    <source>
        <strain evidence="9">Hangzhou</strain>
    </source>
</reference>
<keyword evidence="4" id="KW-0238">DNA-binding</keyword>
<dbReference type="GO" id="GO:0005634">
    <property type="term" value="C:nucleus"/>
    <property type="evidence" value="ECO:0007669"/>
    <property type="project" value="UniProtKB-SubCell"/>
</dbReference>
<dbReference type="Pfam" id="PF00249">
    <property type="entry name" value="Myb_DNA-binding"/>
    <property type="match status" value="1"/>
</dbReference>
<dbReference type="AlphaFoldDB" id="A0AAP0S5F8"/>
<dbReference type="GO" id="GO:0003700">
    <property type="term" value="F:DNA-binding transcription factor activity"/>
    <property type="evidence" value="ECO:0007669"/>
    <property type="project" value="InterPro"/>
</dbReference>
<dbReference type="InterPro" id="IPR044676">
    <property type="entry name" value="EOBI/EOBII-like_plant"/>
</dbReference>
<evidence type="ECO:0000259" key="7">
    <source>
        <dbReference type="PROSITE" id="PS50090"/>
    </source>
</evidence>